<dbReference type="PROSITE" id="PS50994">
    <property type="entry name" value="INTEGRASE"/>
    <property type="match status" value="1"/>
</dbReference>
<keyword evidence="3" id="KW-1185">Reference proteome</keyword>
<dbReference type="PANTHER" id="PTHR10948">
    <property type="entry name" value="TRANSPOSASE"/>
    <property type="match status" value="1"/>
</dbReference>
<dbReference type="EMBL" id="MUBK01000012">
    <property type="protein sequence ID" value="OTA20111.1"/>
    <property type="molecule type" value="Genomic_DNA"/>
</dbReference>
<dbReference type="InterPro" id="IPR053392">
    <property type="entry name" value="Transposase_IS30-like"/>
</dbReference>
<gene>
    <name evidence="2" type="ORF">Xbed_01827</name>
</gene>
<organism evidence="2 3">
    <name type="scientific">Xenorhabdus beddingii</name>
    <dbReference type="NCBI Taxonomy" id="40578"/>
    <lineage>
        <taxon>Bacteria</taxon>
        <taxon>Pseudomonadati</taxon>
        <taxon>Pseudomonadota</taxon>
        <taxon>Gammaproteobacteria</taxon>
        <taxon>Enterobacterales</taxon>
        <taxon>Morganellaceae</taxon>
        <taxon>Xenorhabdus</taxon>
    </lineage>
</organism>
<protein>
    <submittedName>
        <fullName evidence="2">Transposase</fullName>
    </submittedName>
</protein>
<name>A0A1Y2SMR9_9GAMM</name>
<accession>A0A1Y2SMR9</accession>
<evidence type="ECO:0000259" key="1">
    <source>
        <dbReference type="PROSITE" id="PS50994"/>
    </source>
</evidence>
<evidence type="ECO:0000313" key="3">
    <source>
        <dbReference type="Proteomes" id="UP000194204"/>
    </source>
</evidence>
<dbReference type="GO" id="GO:0015074">
    <property type="term" value="P:DNA integration"/>
    <property type="evidence" value="ECO:0007669"/>
    <property type="project" value="InterPro"/>
</dbReference>
<dbReference type="InterPro" id="IPR051917">
    <property type="entry name" value="Transposase-Integrase"/>
</dbReference>
<dbReference type="AlphaFoldDB" id="A0A1Y2SMR9"/>
<dbReference type="InterPro" id="IPR001584">
    <property type="entry name" value="Integrase_cat-core"/>
</dbReference>
<dbReference type="Proteomes" id="UP000194204">
    <property type="component" value="Unassembled WGS sequence"/>
</dbReference>
<evidence type="ECO:0000313" key="2">
    <source>
        <dbReference type="EMBL" id="OTA20111.1"/>
    </source>
</evidence>
<dbReference type="GO" id="GO:0032196">
    <property type="term" value="P:transposition"/>
    <property type="evidence" value="ECO:0007669"/>
    <property type="project" value="TreeGrafter"/>
</dbReference>
<dbReference type="STRING" id="40578.Xbed_01827"/>
<dbReference type="SUPFAM" id="SSF53098">
    <property type="entry name" value="Ribonuclease H-like"/>
    <property type="match status" value="1"/>
</dbReference>
<sequence>MIKQLTWQDLSPEQTVGYLKRENIISLHHETVYRLIYKDKLNGGDLWQHLRIAKKPYRKRYGSRERRGKIKNRVSIEQRPKWVDKKQRIGDWEGDTIVGKDHKSVLSTLVERKTLFAFIINLEDKTAEGVAKVATRHLSMIKNKFKTITFDNGLEFA</sequence>
<dbReference type="PANTHER" id="PTHR10948:SF23">
    <property type="entry name" value="TRANSPOSASE INSI FOR INSERTION SEQUENCE ELEMENT IS30A-RELATED"/>
    <property type="match status" value="1"/>
</dbReference>
<proteinExistence type="predicted"/>
<dbReference type="GO" id="GO:0004803">
    <property type="term" value="F:transposase activity"/>
    <property type="evidence" value="ECO:0007669"/>
    <property type="project" value="TreeGrafter"/>
</dbReference>
<dbReference type="NCBIfam" id="NF033563">
    <property type="entry name" value="transpos_IS30"/>
    <property type="match status" value="1"/>
</dbReference>
<dbReference type="InterPro" id="IPR012337">
    <property type="entry name" value="RNaseH-like_sf"/>
</dbReference>
<feature type="domain" description="Integrase catalytic" evidence="1">
    <location>
        <begin position="76"/>
        <end position="157"/>
    </location>
</feature>
<reference evidence="2 3" key="1">
    <citation type="submission" date="2017-01" db="EMBL/GenBank/DDBJ databases">
        <title>Deconstructing symbiosis and pathogenesis requirements using a combined genomic-metabolomic approach.</title>
        <authorList>
            <person name="Tobias N.J."/>
            <person name="Wolff H."/>
            <person name="Djahanschiri B."/>
            <person name="Ebersberger I."/>
            <person name="Bode H.B."/>
        </authorList>
    </citation>
    <scope>NUCLEOTIDE SEQUENCE [LARGE SCALE GENOMIC DNA]</scope>
    <source>
        <strain evidence="2 3">DSM 4764</strain>
    </source>
</reference>
<dbReference type="GO" id="GO:0005829">
    <property type="term" value="C:cytosol"/>
    <property type="evidence" value="ECO:0007669"/>
    <property type="project" value="TreeGrafter"/>
</dbReference>
<comment type="caution">
    <text evidence="2">The sequence shown here is derived from an EMBL/GenBank/DDBJ whole genome shotgun (WGS) entry which is preliminary data.</text>
</comment>